<dbReference type="Proteomes" id="UP000317023">
    <property type="component" value="Unassembled WGS sequence"/>
</dbReference>
<proteinExistence type="predicted"/>
<dbReference type="EMBL" id="SGOE01000001">
    <property type="protein sequence ID" value="TRB08951.1"/>
    <property type="molecule type" value="Genomic_DNA"/>
</dbReference>
<evidence type="ECO:0000313" key="1">
    <source>
        <dbReference type="EMBL" id="TRB08951.1"/>
    </source>
</evidence>
<accession>A0A546Y7H9</accession>
<evidence type="ECO:0000313" key="2">
    <source>
        <dbReference type="Proteomes" id="UP000317023"/>
    </source>
</evidence>
<reference evidence="1 2" key="1">
    <citation type="journal article" date="2019" name="Appl. Microbiol. Biotechnol.">
        <title>Differential efficiency of wild type rhizogenic strains for rol gene transformation of plants.</title>
        <authorList>
            <person name="Desmet S."/>
            <person name="De Keyser E."/>
            <person name="Van Vaerenbergh J."/>
            <person name="Baeyen S."/>
            <person name="Van Huylenbroeck J."/>
            <person name="Geelen D."/>
            <person name="Dhooghe E."/>
        </authorList>
    </citation>
    <scope>NUCLEOTIDE SEQUENCE [LARGE SCALE GENOMIC DNA]</scope>
    <source>
        <strain evidence="1 2">MAFF210266</strain>
    </source>
</reference>
<protein>
    <submittedName>
        <fullName evidence="1">Uncharacterized protein</fullName>
    </submittedName>
</protein>
<sequence>MFKPLVIFTPHFAAILENCGLAWKTTALLHFRHFEKHLRPARIAAPNLSNVRATGMRAESCHSPHRTYPATEKERLLPCPDFPLRQIRLFQTALSTGALFSGFENYVA</sequence>
<dbReference type="AlphaFoldDB" id="A0A546Y7H9"/>
<comment type="caution">
    <text evidence="1">The sequence shown here is derived from an EMBL/GenBank/DDBJ whole genome shotgun (WGS) entry which is preliminary data.</text>
</comment>
<gene>
    <name evidence="1" type="ORF">EXN61_03330</name>
</gene>
<name>A0A546Y7H9_AGRTU</name>
<organism evidence="1 2">
    <name type="scientific">Agrobacterium tumefaciens</name>
    <dbReference type="NCBI Taxonomy" id="358"/>
    <lineage>
        <taxon>Bacteria</taxon>
        <taxon>Pseudomonadati</taxon>
        <taxon>Pseudomonadota</taxon>
        <taxon>Alphaproteobacteria</taxon>
        <taxon>Hyphomicrobiales</taxon>
        <taxon>Rhizobiaceae</taxon>
        <taxon>Rhizobium/Agrobacterium group</taxon>
        <taxon>Agrobacterium</taxon>
        <taxon>Agrobacterium tumefaciens complex</taxon>
    </lineage>
</organism>